<gene>
    <name evidence="1" type="ORF">S01H4_07725</name>
</gene>
<organism evidence="1">
    <name type="scientific">marine sediment metagenome</name>
    <dbReference type="NCBI Taxonomy" id="412755"/>
    <lineage>
        <taxon>unclassified sequences</taxon>
        <taxon>metagenomes</taxon>
        <taxon>ecological metagenomes</taxon>
    </lineage>
</organism>
<accession>X1AW62</accession>
<sequence>AVASQPCPSGYITADKRKIKDYPKLQSVTSFIRKTLYDMAGLAL</sequence>
<proteinExistence type="predicted"/>
<reference evidence="1" key="1">
    <citation type="journal article" date="2014" name="Front. Microbiol.">
        <title>High frequency of phylogenetically diverse reductive dehalogenase-homologous genes in deep subseafloor sedimentary metagenomes.</title>
        <authorList>
            <person name="Kawai M."/>
            <person name="Futagami T."/>
            <person name="Toyoda A."/>
            <person name="Takaki Y."/>
            <person name="Nishi S."/>
            <person name="Hori S."/>
            <person name="Arai W."/>
            <person name="Tsubouchi T."/>
            <person name="Morono Y."/>
            <person name="Uchiyama I."/>
            <person name="Ito T."/>
            <person name="Fujiyama A."/>
            <person name="Inagaki F."/>
            <person name="Takami H."/>
        </authorList>
    </citation>
    <scope>NUCLEOTIDE SEQUENCE</scope>
    <source>
        <strain evidence="1">Expedition CK06-06</strain>
    </source>
</reference>
<comment type="caution">
    <text evidence="1">The sequence shown here is derived from an EMBL/GenBank/DDBJ whole genome shotgun (WGS) entry which is preliminary data.</text>
</comment>
<name>X1AW62_9ZZZZ</name>
<feature type="non-terminal residue" evidence="1">
    <location>
        <position position="1"/>
    </location>
</feature>
<protein>
    <submittedName>
        <fullName evidence="1">Uncharacterized protein</fullName>
    </submittedName>
</protein>
<dbReference type="EMBL" id="BART01002560">
    <property type="protein sequence ID" value="GAG64021.1"/>
    <property type="molecule type" value="Genomic_DNA"/>
</dbReference>
<evidence type="ECO:0000313" key="1">
    <source>
        <dbReference type="EMBL" id="GAG64021.1"/>
    </source>
</evidence>
<dbReference type="AlphaFoldDB" id="X1AW62"/>